<gene>
    <name evidence="6" type="primary">LOC104708781</name>
</gene>
<evidence type="ECO:0000256" key="2">
    <source>
        <dbReference type="SAM" id="Coils"/>
    </source>
</evidence>
<evidence type="ECO:0000313" key="5">
    <source>
        <dbReference type="Proteomes" id="UP000694864"/>
    </source>
</evidence>
<reference evidence="5" key="1">
    <citation type="journal article" date="2014" name="Nat. Commun.">
        <title>The emerging biofuel crop Camelina sativa retains a highly undifferentiated hexaploid genome structure.</title>
        <authorList>
            <person name="Kagale S."/>
            <person name="Koh C."/>
            <person name="Nixon J."/>
            <person name="Bollina V."/>
            <person name="Clarke W.E."/>
            <person name="Tuteja R."/>
            <person name="Spillane C."/>
            <person name="Robinson S.J."/>
            <person name="Links M.G."/>
            <person name="Clarke C."/>
            <person name="Higgins E.E."/>
            <person name="Huebert T."/>
            <person name="Sharpe A.G."/>
            <person name="Parkin I.A."/>
        </authorList>
    </citation>
    <scope>NUCLEOTIDE SEQUENCE [LARGE SCALE GENOMIC DNA]</scope>
    <source>
        <strain evidence="5">cv. DH55</strain>
    </source>
</reference>
<dbReference type="PROSITE" id="PS50102">
    <property type="entry name" value="RRM"/>
    <property type="match status" value="1"/>
</dbReference>
<keyword evidence="2" id="KW-0175">Coiled coil</keyword>
<keyword evidence="5" id="KW-1185">Reference proteome</keyword>
<sequence>MDESAGIRRDLKSLDLNDRVVADSPKPKPQPQPRTTISVEGYDTRLCEYALKLALKKHFSSCGRVGHIYVPRDYKNGILKSVSFMFLSGEGVEEKALELNGTDVGGWTVIVKAAPSQTEYMDPPCPVNQAKIHRVRVTGFDTSLPEIDLQMALCDHFPSCGEVWQVRVLSSIPVACIYLRGKSCVVDKALNLNGCNMGGMNLAVEPNQPQPGDIVIKRERLCTTTGYVLPSVLIRASENKKKKLEMEIEMEMNENKKKKMKIKLAKLDKEIQMRKENKVKLDMERKKRLEMENLEMAQESLI</sequence>
<dbReference type="InterPro" id="IPR035979">
    <property type="entry name" value="RBD_domain_sf"/>
</dbReference>
<dbReference type="InterPro" id="IPR012677">
    <property type="entry name" value="Nucleotide-bd_a/b_plait_sf"/>
</dbReference>
<evidence type="ECO:0000313" key="6">
    <source>
        <dbReference type="RefSeq" id="XP_010423706.1"/>
    </source>
</evidence>
<evidence type="ECO:0000256" key="1">
    <source>
        <dbReference type="PROSITE-ProRule" id="PRU00176"/>
    </source>
</evidence>
<name>A0ABM0TBF7_CAMSA</name>
<dbReference type="SUPFAM" id="SSF54928">
    <property type="entry name" value="RNA-binding domain, RBD"/>
    <property type="match status" value="1"/>
</dbReference>
<protein>
    <submittedName>
        <fullName evidence="6">Nucleolin 1-like</fullName>
    </submittedName>
</protein>
<feature type="coiled-coil region" evidence="2">
    <location>
        <begin position="234"/>
        <end position="277"/>
    </location>
</feature>
<reference evidence="6" key="2">
    <citation type="submission" date="2025-08" db="UniProtKB">
        <authorList>
            <consortium name="RefSeq"/>
        </authorList>
    </citation>
    <scope>IDENTIFICATION</scope>
    <source>
        <tissue evidence="6">Leaf</tissue>
    </source>
</reference>
<evidence type="ECO:0000259" key="4">
    <source>
        <dbReference type="PROSITE" id="PS50102"/>
    </source>
</evidence>
<dbReference type="Gene3D" id="3.30.70.330">
    <property type="match status" value="2"/>
</dbReference>
<organism evidence="5 6">
    <name type="scientific">Camelina sativa</name>
    <name type="common">False flax</name>
    <name type="synonym">Myagrum sativum</name>
    <dbReference type="NCBI Taxonomy" id="90675"/>
    <lineage>
        <taxon>Eukaryota</taxon>
        <taxon>Viridiplantae</taxon>
        <taxon>Streptophyta</taxon>
        <taxon>Embryophyta</taxon>
        <taxon>Tracheophyta</taxon>
        <taxon>Spermatophyta</taxon>
        <taxon>Magnoliopsida</taxon>
        <taxon>eudicotyledons</taxon>
        <taxon>Gunneridae</taxon>
        <taxon>Pentapetalae</taxon>
        <taxon>rosids</taxon>
        <taxon>malvids</taxon>
        <taxon>Brassicales</taxon>
        <taxon>Brassicaceae</taxon>
        <taxon>Camelineae</taxon>
        <taxon>Camelina</taxon>
    </lineage>
</organism>
<keyword evidence="1" id="KW-0694">RNA-binding</keyword>
<feature type="region of interest" description="Disordered" evidence="3">
    <location>
        <begin position="1"/>
        <end position="36"/>
    </location>
</feature>
<proteinExistence type="predicted"/>
<evidence type="ECO:0000256" key="3">
    <source>
        <dbReference type="SAM" id="MobiDB-lite"/>
    </source>
</evidence>
<dbReference type="InterPro" id="IPR000504">
    <property type="entry name" value="RRM_dom"/>
</dbReference>
<feature type="domain" description="RRM" evidence="4">
    <location>
        <begin position="35"/>
        <end position="116"/>
    </location>
</feature>
<accession>A0ABM0TBF7</accession>
<dbReference type="RefSeq" id="XP_010423706.1">
    <property type="nucleotide sequence ID" value="XM_010425404.2"/>
</dbReference>
<dbReference type="Proteomes" id="UP000694864">
    <property type="component" value="Chromosome 8"/>
</dbReference>
<dbReference type="GeneID" id="104708781"/>
<feature type="compositionally biased region" description="Basic and acidic residues" evidence="3">
    <location>
        <begin position="1"/>
        <end position="21"/>
    </location>
</feature>